<dbReference type="AlphaFoldDB" id="A0A4Z2E5S9"/>
<dbReference type="EMBL" id="SRLO01016809">
    <property type="protein sequence ID" value="TNN23964.1"/>
    <property type="molecule type" value="Genomic_DNA"/>
</dbReference>
<accession>A0A4Z2E5S9</accession>
<evidence type="ECO:0000313" key="2">
    <source>
        <dbReference type="EMBL" id="TNN23964.1"/>
    </source>
</evidence>
<evidence type="ECO:0000256" key="1">
    <source>
        <dbReference type="SAM" id="MobiDB-lite"/>
    </source>
</evidence>
<feature type="compositionally biased region" description="Basic and acidic residues" evidence="1">
    <location>
        <begin position="94"/>
        <end position="118"/>
    </location>
</feature>
<organism evidence="2 3">
    <name type="scientific">Liparis tanakae</name>
    <name type="common">Tanaka's snailfish</name>
    <dbReference type="NCBI Taxonomy" id="230148"/>
    <lineage>
        <taxon>Eukaryota</taxon>
        <taxon>Metazoa</taxon>
        <taxon>Chordata</taxon>
        <taxon>Craniata</taxon>
        <taxon>Vertebrata</taxon>
        <taxon>Euteleostomi</taxon>
        <taxon>Actinopterygii</taxon>
        <taxon>Neopterygii</taxon>
        <taxon>Teleostei</taxon>
        <taxon>Neoteleostei</taxon>
        <taxon>Acanthomorphata</taxon>
        <taxon>Eupercaria</taxon>
        <taxon>Perciformes</taxon>
        <taxon>Cottioidei</taxon>
        <taxon>Cottales</taxon>
        <taxon>Liparidae</taxon>
        <taxon>Liparis</taxon>
    </lineage>
</organism>
<gene>
    <name evidence="2" type="ORF">EYF80_065913</name>
</gene>
<protein>
    <submittedName>
        <fullName evidence="2">Uncharacterized protein</fullName>
    </submittedName>
</protein>
<keyword evidence="3" id="KW-1185">Reference proteome</keyword>
<evidence type="ECO:0000313" key="3">
    <source>
        <dbReference type="Proteomes" id="UP000314294"/>
    </source>
</evidence>
<sequence length="118" mass="12663">MAFTLRTPEENTTSPNTSGGSSRSPEEFTRTPGATGPQHQDPRGHGPSAPGPPGPRALSTRTPGPCCTHRPPRGGHTGSWLRSSQSQEGCADVSRMRSPDQVDQRAAHREEPQDRIQT</sequence>
<name>A0A4Z2E5S9_9TELE</name>
<feature type="compositionally biased region" description="Low complexity" evidence="1">
    <location>
        <begin position="11"/>
        <end position="23"/>
    </location>
</feature>
<dbReference type="Proteomes" id="UP000314294">
    <property type="component" value="Unassembled WGS sequence"/>
</dbReference>
<proteinExistence type="predicted"/>
<comment type="caution">
    <text evidence="2">The sequence shown here is derived from an EMBL/GenBank/DDBJ whole genome shotgun (WGS) entry which is preliminary data.</text>
</comment>
<feature type="region of interest" description="Disordered" evidence="1">
    <location>
        <begin position="1"/>
        <end position="118"/>
    </location>
</feature>
<reference evidence="2 3" key="1">
    <citation type="submission" date="2019-03" db="EMBL/GenBank/DDBJ databases">
        <title>First draft genome of Liparis tanakae, snailfish: a comprehensive survey of snailfish specific genes.</title>
        <authorList>
            <person name="Kim W."/>
            <person name="Song I."/>
            <person name="Jeong J.-H."/>
            <person name="Kim D."/>
            <person name="Kim S."/>
            <person name="Ryu S."/>
            <person name="Song J.Y."/>
            <person name="Lee S.K."/>
        </authorList>
    </citation>
    <scope>NUCLEOTIDE SEQUENCE [LARGE SCALE GENOMIC DNA]</scope>
    <source>
        <tissue evidence="2">Muscle</tissue>
    </source>
</reference>